<organism evidence="3 4">
    <name type="scientific">Asparagus officinalis</name>
    <name type="common">Garden asparagus</name>
    <dbReference type="NCBI Taxonomy" id="4686"/>
    <lineage>
        <taxon>Eukaryota</taxon>
        <taxon>Viridiplantae</taxon>
        <taxon>Streptophyta</taxon>
        <taxon>Embryophyta</taxon>
        <taxon>Tracheophyta</taxon>
        <taxon>Spermatophyta</taxon>
        <taxon>Magnoliopsida</taxon>
        <taxon>Liliopsida</taxon>
        <taxon>Asparagales</taxon>
        <taxon>Asparagaceae</taxon>
        <taxon>Asparagoideae</taxon>
        <taxon>Asparagus</taxon>
    </lineage>
</organism>
<evidence type="ECO:0000256" key="2">
    <source>
        <dbReference type="SAM" id="Phobius"/>
    </source>
</evidence>
<evidence type="ECO:0000256" key="1">
    <source>
        <dbReference type="SAM" id="MobiDB-lite"/>
    </source>
</evidence>
<dbReference type="Gramene" id="ONK78038">
    <property type="protein sequence ID" value="ONK78038"/>
    <property type="gene ID" value="A4U43_C02F13550"/>
</dbReference>
<evidence type="ECO:0000313" key="3">
    <source>
        <dbReference type="EMBL" id="ONK78038.1"/>
    </source>
</evidence>
<proteinExistence type="predicted"/>
<evidence type="ECO:0000313" key="4">
    <source>
        <dbReference type="Proteomes" id="UP000243459"/>
    </source>
</evidence>
<accession>A0A5P1FI79</accession>
<reference evidence="4" key="1">
    <citation type="journal article" date="2017" name="Nat. Commun.">
        <title>The asparagus genome sheds light on the origin and evolution of a young Y chromosome.</title>
        <authorList>
            <person name="Harkess A."/>
            <person name="Zhou J."/>
            <person name="Xu C."/>
            <person name="Bowers J.E."/>
            <person name="Van der Hulst R."/>
            <person name="Ayyampalayam S."/>
            <person name="Mercati F."/>
            <person name="Riccardi P."/>
            <person name="McKain M.R."/>
            <person name="Kakrana A."/>
            <person name="Tang H."/>
            <person name="Ray J."/>
            <person name="Groenendijk J."/>
            <person name="Arikit S."/>
            <person name="Mathioni S.M."/>
            <person name="Nakano M."/>
            <person name="Shan H."/>
            <person name="Telgmann-Rauber A."/>
            <person name="Kanno A."/>
            <person name="Yue Z."/>
            <person name="Chen H."/>
            <person name="Li W."/>
            <person name="Chen Y."/>
            <person name="Xu X."/>
            <person name="Zhang Y."/>
            <person name="Luo S."/>
            <person name="Chen H."/>
            <person name="Gao J."/>
            <person name="Mao Z."/>
            <person name="Pires J.C."/>
            <person name="Luo M."/>
            <person name="Kudrna D."/>
            <person name="Wing R.A."/>
            <person name="Meyers B.C."/>
            <person name="Yi K."/>
            <person name="Kong H."/>
            <person name="Lavrijsen P."/>
            <person name="Sunseri F."/>
            <person name="Falavigna A."/>
            <person name="Ye Y."/>
            <person name="Leebens-Mack J.H."/>
            <person name="Chen G."/>
        </authorList>
    </citation>
    <scope>NUCLEOTIDE SEQUENCE [LARGE SCALE GENOMIC DNA]</scope>
    <source>
        <strain evidence="4">cv. DH0086</strain>
    </source>
</reference>
<dbReference type="EMBL" id="CM007382">
    <property type="protein sequence ID" value="ONK78038.1"/>
    <property type="molecule type" value="Genomic_DNA"/>
</dbReference>
<name>A0A5P1FI79_ASPOF</name>
<sequence length="84" mass="8780">MSSLSAFSSGSRASASDLLRSSSSGVIGVPLKILGGLGAMSVGLRRRMVNVMAKIVKKGKAYAVEVCRPEHQSIVLSLALSIQY</sequence>
<keyword evidence="2" id="KW-0812">Transmembrane</keyword>
<keyword evidence="2" id="KW-0472">Membrane</keyword>
<protein>
    <submittedName>
        <fullName evidence="3">Uncharacterized protein</fullName>
    </submittedName>
</protein>
<feature type="transmembrane region" description="Helical" evidence="2">
    <location>
        <begin position="25"/>
        <end position="44"/>
    </location>
</feature>
<dbReference type="Proteomes" id="UP000243459">
    <property type="component" value="Chromosome 2"/>
</dbReference>
<keyword evidence="4" id="KW-1185">Reference proteome</keyword>
<gene>
    <name evidence="3" type="ORF">A4U43_C02F13550</name>
</gene>
<keyword evidence="2" id="KW-1133">Transmembrane helix</keyword>
<dbReference type="AlphaFoldDB" id="A0A5P1FI79"/>
<feature type="region of interest" description="Disordered" evidence="1">
    <location>
        <begin position="1"/>
        <end position="21"/>
    </location>
</feature>